<reference evidence="2" key="1">
    <citation type="submission" date="2013-10" db="EMBL/GenBank/DDBJ databases">
        <title>Genomic analysis of the causative agents of coccidiosis in chickens.</title>
        <authorList>
            <person name="Reid A.J."/>
            <person name="Blake D."/>
            <person name="Billington K."/>
            <person name="Browne H."/>
            <person name="Dunn M."/>
            <person name="Hung S."/>
            <person name="Kawahara F."/>
            <person name="Miranda-Saavedra D."/>
            <person name="Mourier T."/>
            <person name="Nagra H."/>
            <person name="Otto T.D."/>
            <person name="Rawlings N."/>
            <person name="Sanchez A."/>
            <person name="Sanders M."/>
            <person name="Subramaniam C."/>
            <person name="Tay Y."/>
            <person name="Dear P."/>
            <person name="Doerig C."/>
            <person name="Gruber A."/>
            <person name="Parkinson J."/>
            <person name="Shirley M."/>
            <person name="Wan K.L."/>
            <person name="Berriman M."/>
            <person name="Tomley F."/>
            <person name="Pain A."/>
        </authorList>
    </citation>
    <scope>NUCLEOTIDE SEQUENCE</scope>
    <source>
        <strain evidence="2">Houghton</strain>
    </source>
</reference>
<dbReference type="GeneID" id="25268344"/>
<dbReference type="EMBL" id="HG671211">
    <property type="protein sequence ID" value="CDI80438.1"/>
    <property type="molecule type" value="Genomic_DNA"/>
</dbReference>
<dbReference type="Gene3D" id="2.40.50.140">
    <property type="entry name" value="Nucleic acid-binding proteins"/>
    <property type="match status" value="1"/>
</dbReference>
<protein>
    <submittedName>
        <fullName evidence="2">Uncharacterized protein</fullName>
    </submittedName>
</protein>
<evidence type="ECO:0000313" key="2">
    <source>
        <dbReference type="EMBL" id="CDI80438.1"/>
    </source>
</evidence>
<feature type="region of interest" description="Disordered" evidence="1">
    <location>
        <begin position="1"/>
        <end position="40"/>
    </location>
</feature>
<feature type="region of interest" description="Disordered" evidence="1">
    <location>
        <begin position="244"/>
        <end position="268"/>
    </location>
</feature>
<feature type="compositionally biased region" description="Polar residues" evidence="1">
    <location>
        <begin position="55"/>
        <end position="72"/>
    </location>
</feature>
<dbReference type="AlphaFoldDB" id="U6GMD0"/>
<feature type="compositionally biased region" description="Polar residues" evidence="1">
    <location>
        <begin position="8"/>
        <end position="18"/>
    </location>
</feature>
<gene>
    <name evidence="2" type="ORF">EAH_00002740</name>
</gene>
<evidence type="ECO:0000313" key="3">
    <source>
        <dbReference type="Proteomes" id="UP000018050"/>
    </source>
</evidence>
<sequence>MFADENFFSPSATGSDFLSSEPRKSVGAPQGGPLGVSSSRMFGVSDELLGGSEGLSQSYASSQKTPQPSAAAQTPDGCICSTIGMLRRAVKERKGGGGSLRLFGRDVGLVCLCGSSSNVDIRSSLFKFVLQDTTGSIEVECASKPVLNKLQQQTEAPEEDPASSSSSSSNRSSSSSSSTELLCKTLREGGLVSVYGYACTDDKGAVYIDCLKVAAIEDPSEYIISFPLRVIAAAMQAQAANTNNSIKNEDKLSNEQHTNTKQETQDEASMELYEHVSDPLQRQLLKLLLAAENKTMNRQTLPSKLGGHSADAIEEALKALEDSGDIAMTSTWVSLAS</sequence>
<proteinExistence type="predicted"/>
<keyword evidence="3" id="KW-1185">Reference proteome</keyword>
<dbReference type="OrthoDB" id="347104at2759"/>
<dbReference type="OMA" id="VDGKPWW"/>
<feature type="region of interest" description="Disordered" evidence="1">
    <location>
        <begin position="55"/>
        <end position="74"/>
    </location>
</feature>
<feature type="compositionally biased region" description="Basic and acidic residues" evidence="1">
    <location>
        <begin position="247"/>
        <end position="264"/>
    </location>
</feature>
<feature type="region of interest" description="Disordered" evidence="1">
    <location>
        <begin position="150"/>
        <end position="177"/>
    </location>
</feature>
<name>U6GMD0_EIMAC</name>
<feature type="compositionally biased region" description="Low complexity" evidence="1">
    <location>
        <begin position="163"/>
        <end position="177"/>
    </location>
</feature>
<dbReference type="InterPro" id="IPR012340">
    <property type="entry name" value="NA-bd_OB-fold"/>
</dbReference>
<accession>U6GMD0</accession>
<organism evidence="2 3">
    <name type="scientific">Eimeria acervulina</name>
    <name type="common">Coccidian parasite</name>
    <dbReference type="NCBI Taxonomy" id="5801"/>
    <lineage>
        <taxon>Eukaryota</taxon>
        <taxon>Sar</taxon>
        <taxon>Alveolata</taxon>
        <taxon>Apicomplexa</taxon>
        <taxon>Conoidasida</taxon>
        <taxon>Coccidia</taxon>
        <taxon>Eucoccidiorida</taxon>
        <taxon>Eimeriorina</taxon>
        <taxon>Eimeriidae</taxon>
        <taxon>Eimeria</taxon>
    </lineage>
</organism>
<reference evidence="2" key="2">
    <citation type="submission" date="2013-10" db="EMBL/GenBank/DDBJ databases">
        <authorList>
            <person name="Aslett M."/>
        </authorList>
    </citation>
    <scope>NUCLEOTIDE SEQUENCE</scope>
    <source>
        <strain evidence="2">Houghton</strain>
    </source>
</reference>
<evidence type="ECO:0000256" key="1">
    <source>
        <dbReference type="SAM" id="MobiDB-lite"/>
    </source>
</evidence>
<dbReference type="VEuPathDB" id="ToxoDB:EAH_00002740"/>
<dbReference type="Proteomes" id="UP000018050">
    <property type="component" value="Unassembled WGS sequence"/>
</dbReference>
<dbReference type="RefSeq" id="XP_013249607.1">
    <property type="nucleotide sequence ID" value="XM_013394153.1"/>
</dbReference>